<dbReference type="InterPro" id="IPR005135">
    <property type="entry name" value="Endo/exonuclease/phosphatase"/>
</dbReference>
<organism evidence="2 3">
    <name type="scientific">Popillia japonica</name>
    <name type="common">Japanese beetle</name>
    <dbReference type="NCBI Taxonomy" id="7064"/>
    <lineage>
        <taxon>Eukaryota</taxon>
        <taxon>Metazoa</taxon>
        <taxon>Ecdysozoa</taxon>
        <taxon>Arthropoda</taxon>
        <taxon>Hexapoda</taxon>
        <taxon>Insecta</taxon>
        <taxon>Pterygota</taxon>
        <taxon>Neoptera</taxon>
        <taxon>Endopterygota</taxon>
        <taxon>Coleoptera</taxon>
        <taxon>Polyphaga</taxon>
        <taxon>Scarabaeiformia</taxon>
        <taxon>Scarabaeidae</taxon>
        <taxon>Rutelinae</taxon>
        <taxon>Popillia</taxon>
    </lineage>
</organism>
<feature type="domain" description="Endonuclease/exonuclease/phosphatase" evidence="1">
    <location>
        <begin position="23"/>
        <end position="206"/>
    </location>
</feature>
<dbReference type="AlphaFoldDB" id="A0AAW1LCK7"/>
<dbReference type="InterPro" id="IPR036691">
    <property type="entry name" value="Endo/exonu/phosph_ase_sf"/>
</dbReference>
<dbReference type="EMBL" id="JASPKY010000125">
    <property type="protein sequence ID" value="KAK9731868.1"/>
    <property type="molecule type" value="Genomic_DNA"/>
</dbReference>
<evidence type="ECO:0000313" key="2">
    <source>
        <dbReference type="EMBL" id="KAK9731868.1"/>
    </source>
</evidence>
<dbReference type="Gene3D" id="3.60.10.10">
    <property type="entry name" value="Endonuclease/exonuclease/phosphatase"/>
    <property type="match status" value="1"/>
</dbReference>
<reference evidence="2 3" key="1">
    <citation type="journal article" date="2024" name="BMC Genomics">
        <title>De novo assembly and annotation of Popillia japonica's genome with initial clues to its potential as an invasive pest.</title>
        <authorList>
            <person name="Cucini C."/>
            <person name="Boschi S."/>
            <person name="Funari R."/>
            <person name="Cardaioli E."/>
            <person name="Iannotti N."/>
            <person name="Marturano G."/>
            <person name="Paoli F."/>
            <person name="Bruttini M."/>
            <person name="Carapelli A."/>
            <person name="Frati F."/>
            <person name="Nardi F."/>
        </authorList>
    </citation>
    <scope>NUCLEOTIDE SEQUENCE [LARGE SCALE GENOMIC DNA]</scope>
    <source>
        <strain evidence="2">DMR45628</strain>
    </source>
</reference>
<dbReference type="Pfam" id="PF03372">
    <property type="entry name" value="Exo_endo_phos"/>
    <property type="match status" value="1"/>
</dbReference>
<gene>
    <name evidence="2" type="ORF">QE152_g13262</name>
</gene>
<accession>A0AAW1LCK7</accession>
<dbReference type="PANTHER" id="PTHR47510:SF3">
    <property type="entry name" value="ENDO_EXONUCLEASE_PHOSPHATASE DOMAIN-CONTAINING PROTEIN"/>
    <property type="match status" value="1"/>
</dbReference>
<sequence length="498" mass="57476">MMKAQRENYLSAGGIIEMNTNTFTSDILTYKYDIVVISETWLSANIPDDAISLQGFALVRRDRATRGGGVCIYYRSHLRATYIPCETSFEQAWVGFQLGNRKVAVGVFYNPPDEYYKSFCDKFEEQFTILSLNYDIMFGLGDININLLASDNTLDRAYFLSMLESLGLTQIINTPTRGDSLIDVILTTDLDCIVSSGIGEDKFSDHETIFCTIRIPLPSNANINTPTRGDSLIDVILTTDLDCIVSSGIGEDKFSDHETIFCTIRIPLPSNIPVRKIIRDFKWFDQTAFLNDLSLSPLSNILYMNNIDDKIDYIMFYLLQLFDTHAPIRTITVTHRSPPWITDNVKYMMMLRDQALAKYKKTRLDTSWTYYKTLRNFTNQSIKREKKAFFNNTFMQQSAKYQWKTLKQLNVSKPVSDIPPTLQNVTEINEYFLDNIPVSTSDPELLTFYRTHRLNPNSEKFNFSFSYQIVKVYNGIPDDLKLLSAKQFKYTYKRRLLL</sequence>
<dbReference type="Proteomes" id="UP001458880">
    <property type="component" value="Unassembled WGS sequence"/>
</dbReference>
<evidence type="ECO:0000313" key="3">
    <source>
        <dbReference type="Proteomes" id="UP001458880"/>
    </source>
</evidence>
<protein>
    <recommendedName>
        <fullName evidence="1">Endonuclease/exonuclease/phosphatase domain-containing protein</fullName>
    </recommendedName>
</protein>
<proteinExistence type="predicted"/>
<comment type="caution">
    <text evidence="2">The sequence shown here is derived from an EMBL/GenBank/DDBJ whole genome shotgun (WGS) entry which is preliminary data.</text>
</comment>
<dbReference type="GO" id="GO:0003824">
    <property type="term" value="F:catalytic activity"/>
    <property type="evidence" value="ECO:0007669"/>
    <property type="project" value="InterPro"/>
</dbReference>
<name>A0AAW1LCK7_POPJA</name>
<dbReference type="PANTHER" id="PTHR47510">
    <property type="entry name" value="REVERSE TRANSCRIPTASE DOMAIN-CONTAINING PROTEIN"/>
    <property type="match status" value="1"/>
</dbReference>
<dbReference type="SUPFAM" id="SSF56219">
    <property type="entry name" value="DNase I-like"/>
    <property type="match status" value="1"/>
</dbReference>
<evidence type="ECO:0000259" key="1">
    <source>
        <dbReference type="Pfam" id="PF03372"/>
    </source>
</evidence>
<keyword evidence="3" id="KW-1185">Reference proteome</keyword>